<reference evidence="2 3" key="1">
    <citation type="journal article" date="2023" name="Limnol Oceanogr Lett">
        <title>Environmental adaptations by the intertidal Antarctic cyanobacterium Halotia branconii CENA392 as revealed using long-read genome sequencing.</title>
        <authorList>
            <person name="Dextro R.B."/>
            <person name="Delbaje E."/>
            <person name="Freitas P.N.N."/>
            <person name="Geraldes V."/>
            <person name="Pinto E."/>
            <person name="Long P.F."/>
            <person name="Fiore M.F."/>
        </authorList>
    </citation>
    <scope>NUCLEOTIDE SEQUENCE [LARGE SCALE GENOMIC DNA]</scope>
    <source>
        <strain evidence="2 3">CENA392</strain>
    </source>
</reference>
<dbReference type="Proteomes" id="UP001223520">
    <property type="component" value="Chromosome"/>
</dbReference>
<feature type="compositionally biased region" description="Basic and acidic residues" evidence="1">
    <location>
        <begin position="45"/>
        <end position="55"/>
    </location>
</feature>
<name>A0AAJ6NR40_9CYAN</name>
<keyword evidence="3" id="KW-1185">Reference proteome</keyword>
<dbReference type="AlphaFoldDB" id="A0AAJ6NR40"/>
<gene>
    <name evidence="2" type="ORF">QI031_26080</name>
</gene>
<dbReference type="RefSeq" id="WP_281482487.1">
    <property type="nucleotide sequence ID" value="NZ_CP124543.1"/>
</dbReference>
<sequence>MTKLIPRTINYINSLLNRLQVNRFLAVVLVASLLLTTNVAFGSQSDKDLGDRVREQVQQNDARRPKTTGEWYQEARQTEGSPGERLKKIGEESAEAFKEFGSGYVEGAQETASGVKNSAAKAGEALSN</sequence>
<organism evidence="2 3">
    <name type="scientific">Halotia branconii CENA392</name>
    <dbReference type="NCBI Taxonomy" id="1539056"/>
    <lineage>
        <taxon>Bacteria</taxon>
        <taxon>Bacillati</taxon>
        <taxon>Cyanobacteriota</taxon>
        <taxon>Cyanophyceae</taxon>
        <taxon>Nostocales</taxon>
        <taxon>Nodulariaceae</taxon>
        <taxon>Halotia</taxon>
    </lineage>
</organism>
<evidence type="ECO:0000313" key="3">
    <source>
        <dbReference type="Proteomes" id="UP001223520"/>
    </source>
</evidence>
<evidence type="ECO:0000256" key="1">
    <source>
        <dbReference type="SAM" id="MobiDB-lite"/>
    </source>
</evidence>
<protein>
    <submittedName>
        <fullName evidence="2">Uncharacterized protein</fullName>
    </submittedName>
</protein>
<evidence type="ECO:0000313" key="2">
    <source>
        <dbReference type="EMBL" id="WGV25183.1"/>
    </source>
</evidence>
<feature type="region of interest" description="Disordered" evidence="1">
    <location>
        <begin position="43"/>
        <end position="86"/>
    </location>
</feature>
<dbReference type="EMBL" id="CP124543">
    <property type="protein sequence ID" value="WGV25183.1"/>
    <property type="molecule type" value="Genomic_DNA"/>
</dbReference>
<proteinExistence type="predicted"/>
<accession>A0AAJ6NR40</accession>
<dbReference type="KEGG" id="hbq:QI031_26080"/>